<dbReference type="EMBL" id="JARIHO010000031">
    <property type="protein sequence ID" value="KAJ7336393.1"/>
    <property type="molecule type" value="Genomic_DNA"/>
</dbReference>
<dbReference type="InterPro" id="IPR045967">
    <property type="entry name" value="HAM1-like_N"/>
</dbReference>
<protein>
    <submittedName>
        <fullName evidence="3">Uncharacterized protein</fullName>
    </submittedName>
</protein>
<reference evidence="3" key="1">
    <citation type="submission" date="2023-03" db="EMBL/GenBank/DDBJ databases">
        <title>Massive genome expansion in bonnet fungi (Mycena s.s.) driven by repeated elements and novel gene families across ecological guilds.</title>
        <authorList>
            <consortium name="Lawrence Berkeley National Laboratory"/>
            <person name="Harder C.B."/>
            <person name="Miyauchi S."/>
            <person name="Viragh M."/>
            <person name="Kuo A."/>
            <person name="Thoen E."/>
            <person name="Andreopoulos B."/>
            <person name="Lu D."/>
            <person name="Skrede I."/>
            <person name="Drula E."/>
            <person name="Henrissat B."/>
            <person name="Morin E."/>
            <person name="Kohler A."/>
            <person name="Barry K."/>
            <person name="LaButti K."/>
            <person name="Morin E."/>
            <person name="Salamov A."/>
            <person name="Lipzen A."/>
            <person name="Mereny Z."/>
            <person name="Hegedus B."/>
            <person name="Baldrian P."/>
            <person name="Stursova M."/>
            <person name="Weitz H."/>
            <person name="Taylor A."/>
            <person name="Grigoriev I.V."/>
            <person name="Nagy L.G."/>
            <person name="Martin F."/>
            <person name="Kauserud H."/>
        </authorList>
    </citation>
    <scope>NUCLEOTIDE SEQUENCE</scope>
    <source>
        <strain evidence="3">CBHHK002</strain>
    </source>
</reference>
<evidence type="ECO:0000313" key="3">
    <source>
        <dbReference type="EMBL" id="KAJ7336393.1"/>
    </source>
</evidence>
<sequence length="864" mass="94446">MTSPAVIFLSATTMGGFWSCCCRRDKSPEKAPLLPKSRPVDEPTHSIFEKLADIVGALNSGKFPSQDQVSGLLQHALRSELLRDPTRTLPTHGGPLSQQGVALILQTRELVDCVLRIGLEKNYDNKLQDLLYQSSRSTDPVKITGGPLVDGSLDAGSSEEISEDAADFLQSLKTLSKLAITSSAFRMLMSDILVTTREVVAEAAIEIGEVASQVQAAAADVAKTAELDNLTTEGLKGKAEESYSGIQQSVGHAHRNLGTLGDDSADQIRDIVVGRVQEIVTQTQRNPEHQAAMSTILAVLHKYSEKLTAVAESAEQPVTISTQVDVSTPLYEAIVDFKVLLERFASGRSLDPLLDSFKTAIADVLQAPNETGTEVKRYLADLGRWFERALAEPQFPSSRLGTRTLEELYDSGKLLLASEANAQWAQDVRLLVAEAQRFVHALESDVATQRFISSLQSVLSALRGLTQDALSLGVGTQRKWRDELLKNALGWFIPRILKSLHQLPMPRVEFQNSTIDLAVDALLLTSASTSASFAPDHIWVQNWNEIKVDMAADASAETSSKTRVHIDGMRCAAHGFGYYFKYKGAVYYSDEGVLDVDVGTPDAVGQGLTVDLEIETTQQERDAPGAPLFKLIDVNVSVPGLAFAIKHSKHWILNNVVLQPLAAPVVRLLLKKVLEQQIRNAVGWADRMLSATVEEAARRNARRRVPQQSPSMEDYWNAALLTTPAFVETRDSGPSVQVETHTDSTFKGIIHTTTILPEDPGASSPVEETVLAVGGGAQLFPHKGGPYGVDEVTAAEVAREAVDEIQEAVTNSAGKTREVVETVEEDAARIRGDLERADQRKMDRERFERRRGGWRSHAFDLDSY</sequence>
<feature type="domain" description="HAM1-like N-terminal" evidence="2">
    <location>
        <begin position="53"/>
        <end position="231"/>
    </location>
</feature>
<name>A0AAD6ZS43_9AGAR</name>
<dbReference type="AlphaFoldDB" id="A0AAD6ZS43"/>
<evidence type="ECO:0000259" key="2">
    <source>
        <dbReference type="Pfam" id="PF19343"/>
    </source>
</evidence>
<evidence type="ECO:0000313" key="4">
    <source>
        <dbReference type="Proteomes" id="UP001218218"/>
    </source>
</evidence>
<feature type="domain" description="HAM1-like C-terminal" evidence="1">
    <location>
        <begin position="636"/>
        <end position="712"/>
    </location>
</feature>
<dbReference type="PANTHER" id="PTHR31138">
    <property type="entry name" value="CHROMOSOME 19, WHOLE GENOME SHOTGUN SEQUENCE"/>
    <property type="match status" value="1"/>
</dbReference>
<dbReference type="Pfam" id="PF19343">
    <property type="entry name" value="HAM1_N"/>
    <property type="match status" value="2"/>
</dbReference>
<dbReference type="Pfam" id="PF14613">
    <property type="entry name" value="HAM1_C"/>
    <property type="match status" value="1"/>
</dbReference>
<feature type="domain" description="HAM1-like N-terminal" evidence="2">
    <location>
        <begin position="262"/>
        <end position="620"/>
    </location>
</feature>
<accession>A0AAD6ZS43</accession>
<organism evidence="3 4">
    <name type="scientific">Mycena albidolilacea</name>
    <dbReference type="NCBI Taxonomy" id="1033008"/>
    <lineage>
        <taxon>Eukaryota</taxon>
        <taxon>Fungi</taxon>
        <taxon>Dikarya</taxon>
        <taxon>Basidiomycota</taxon>
        <taxon>Agaricomycotina</taxon>
        <taxon>Agaricomycetes</taxon>
        <taxon>Agaricomycetidae</taxon>
        <taxon>Agaricales</taxon>
        <taxon>Marasmiineae</taxon>
        <taxon>Mycenaceae</taxon>
        <taxon>Mycena</taxon>
    </lineage>
</organism>
<dbReference type="PANTHER" id="PTHR31138:SF1">
    <property type="entry name" value="PDZ DOMAIN-CONTAINING PROTEIN"/>
    <property type="match status" value="1"/>
</dbReference>
<evidence type="ECO:0000259" key="1">
    <source>
        <dbReference type="Pfam" id="PF14613"/>
    </source>
</evidence>
<dbReference type="Proteomes" id="UP001218218">
    <property type="component" value="Unassembled WGS sequence"/>
</dbReference>
<proteinExistence type="predicted"/>
<comment type="caution">
    <text evidence="3">The sequence shown here is derived from an EMBL/GenBank/DDBJ whole genome shotgun (WGS) entry which is preliminary data.</text>
</comment>
<keyword evidence="4" id="KW-1185">Reference proteome</keyword>
<dbReference type="InterPro" id="IPR027842">
    <property type="entry name" value="HAM1-like_C"/>
</dbReference>
<gene>
    <name evidence="3" type="ORF">DFH08DRAFT_288198</name>
</gene>